<evidence type="ECO:0000313" key="12">
    <source>
        <dbReference type="Proteomes" id="UP000031950"/>
    </source>
</evidence>
<feature type="transmembrane region" description="Helical" evidence="10">
    <location>
        <begin position="250"/>
        <end position="270"/>
    </location>
</feature>
<accession>A0A0C2QXM5</accession>
<dbReference type="OrthoDB" id="9811110at2"/>
<sequence length="449" mass="48899">MNNLSISHHEKPYTMRSLLAYAAPTISVMIFVSIYTMVDGIFVARYVNATALAAVNIFMPVYALIFAVALMLGTGGSAIIAKKMGQNQYGEARRNFTFIVCCGFMFGVLIMAAGSLFLEQLLTLLGAAESVQLFDYTKAYAKIILLVSPFLIVQAMLETLFVTADKPKLSLIITIIGGSTNIALDYLFIVVMDMGIRGAALATAIGIVIPAILGVIYFFAARKSSLYFTRLKADWHVLVKSCANGSSEMVTNLSSSIVTFAFNALMLKFVGVEGVAAVTIMLYVMFVLTPFFMGYSVGIAPLISFHFGSRNTGQLKLIVKNSLTFIAGSSLIIFLSSLLFGPYLIQIMSPEGSDVYEIATDGLWIFSISFLFMGVNIFTSMLFTALSNGKISAVISLLRTLVFVLMSLATLPFIFGLTGIWIAIPLAELLSVIVCGLFLLRNKRKYQYA</sequence>
<feature type="transmembrane region" description="Helical" evidence="10">
    <location>
        <begin position="169"/>
        <end position="192"/>
    </location>
</feature>
<evidence type="ECO:0000256" key="3">
    <source>
        <dbReference type="ARBA" id="ARBA00022106"/>
    </source>
</evidence>
<dbReference type="RefSeq" id="WP_052474387.1">
    <property type="nucleotide sequence ID" value="NZ_JXRQ01000030.1"/>
</dbReference>
<dbReference type="STRING" id="135826.KP77_34400"/>
<keyword evidence="12" id="KW-1185">Reference proteome</keyword>
<evidence type="ECO:0000256" key="4">
    <source>
        <dbReference type="ARBA" id="ARBA00022448"/>
    </source>
</evidence>
<keyword evidence="8 10" id="KW-0472">Membrane</keyword>
<feature type="transmembrane region" description="Helical" evidence="10">
    <location>
        <begin position="393"/>
        <end position="414"/>
    </location>
</feature>
<evidence type="ECO:0000256" key="6">
    <source>
        <dbReference type="ARBA" id="ARBA00022692"/>
    </source>
</evidence>
<evidence type="ECO:0000256" key="10">
    <source>
        <dbReference type="SAM" id="Phobius"/>
    </source>
</evidence>
<dbReference type="PANTHER" id="PTHR43823">
    <property type="entry name" value="SPORULATION PROTEIN YKVU"/>
    <property type="match status" value="1"/>
</dbReference>
<reference evidence="11 12" key="1">
    <citation type="submission" date="2015-01" db="EMBL/GenBank/DDBJ databases">
        <title>Genome sequence of Jeotgalibacillus alimentarius.</title>
        <authorList>
            <person name="Goh K.M."/>
            <person name="Chan K.-G."/>
            <person name="Yaakop A.S."/>
            <person name="Ee R."/>
            <person name="Gan H.M."/>
            <person name="Chan C.S."/>
        </authorList>
    </citation>
    <scope>NUCLEOTIDE SEQUENCE [LARGE SCALE GENOMIC DNA]</scope>
    <source>
        <strain evidence="11 12">YKJ-13</strain>
    </source>
</reference>
<keyword evidence="6 10" id="KW-0812">Transmembrane</keyword>
<evidence type="ECO:0000256" key="2">
    <source>
        <dbReference type="ARBA" id="ARBA00008417"/>
    </source>
</evidence>
<feature type="transmembrane region" description="Helical" evidence="10">
    <location>
        <begin position="198"/>
        <end position="220"/>
    </location>
</feature>
<dbReference type="GO" id="GO:0005886">
    <property type="term" value="C:plasma membrane"/>
    <property type="evidence" value="ECO:0007669"/>
    <property type="project" value="UniProtKB-SubCell"/>
</dbReference>
<dbReference type="InterPro" id="IPR002528">
    <property type="entry name" value="MATE_fam"/>
</dbReference>
<gene>
    <name evidence="11" type="ORF">KP77_34400</name>
</gene>
<feature type="transmembrane region" description="Helical" evidence="10">
    <location>
        <begin position="96"/>
        <end position="118"/>
    </location>
</feature>
<feature type="transmembrane region" description="Helical" evidence="10">
    <location>
        <begin position="276"/>
        <end position="303"/>
    </location>
</feature>
<feature type="transmembrane region" description="Helical" evidence="10">
    <location>
        <begin position="138"/>
        <end position="157"/>
    </location>
</feature>
<evidence type="ECO:0000256" key="7">
    <source>
        <dbReference type="ARBA" id="ARBA00022989"/>
    </source>
</evidence>
<dbReference type="AlphaFoldDB" id="A0A0C2QXM5"/>
<dbReference type="PATRIC" id="fig|135826.4.peg.3417"/>
<proteinExistence type="inferred from homology"/>
<keyword evidence="5" id="KW-1003">Cell membrane</keyword>
<feature type="transmembrane region" description="Helical" evidence="10">
    <location>
        <begin position="364"/>
        <end position="386"/>
    </location>
</feature>
<dbReference type="InterPro" id="IPR045070">
    <property type="entry name" value="MATE_MepA-like"/>
</dbReference>
<evidence type="ECO:0000256" key="1">
    <source>
        <dbReference type="ARBA" id="ARBA00004651"/>
    </source>
</evidence>
<feature type="transmembrane region" description="Helical" evidence="10">
    <location>
        <begin position="323"/>
        <end position="344"/>
    </location>
</feature>
<dbReference type="GO" id="GO:0015297">
    <property type="term" value="F:antiporter activity"/>
    <property type="evidence" value="ECO:0007669"/>
    <property type="project" value="InterPro"/>
</dbReference>
<keyword evidence="7 10" id="KW-1133">Transmembrane helix</keyword>
<dbReference type="PANTHER" id="PTHR43823:SF3">
    <property type="entry name" value="MULTIDRUG EXPORT PROTEIN MEPA"/>
    <property type="match status" value="1"/>
</dbReference>
<dbReference type="PIRSF" id="PIRSF006603">
    <property type="entry name" value="DinF"/>
    <property type="match status" value="1"/>
</dbReference>
<dbReference type="GO" id="GO:0046677">
    <property type="term" value="P:response to antibiotic"/>
    <property type="evidence" value="ECO:0007669"/>
    <property type="project" value="UniProtKB-KW"/>
</dbReference>
<dbReference type="GO" id="GO:0042910">
    <property type="term" value="F:xenobiotic transmembrane transporter activity"/>
    <property type="evidence" value="ECO:0007669"/>
    <property type="project" value="InterPro"/>
</dbReference>
<organism evidence="11 12">
    <name type="scientific">Jeotgalibacillus alimentarius</name>
    <dbReference type="NCBI Taxonomy" id="135826"/>
    <lineage>
        <taxon>Bacteria</taxon>
        <taxon>Bacillati</taxon>
        <taxon>Bacillota</taxon>
        <taxon>Bacilli</taxon>
        <taxon>Bacillales</taxon>
        <taxon>Caryophanaceae</taxon>
        <taxon>Jeotgalibacillus</taxon>
    </lineage>
</organism>
<comment type="similarity">
    <text evidence="2">Belongs to the multi antimicrobial extrusion (MATE) (TC 2.A.66.1) family. MepA subfamily.</text>
</comment>
<feature type="transmembrane region" description="Helical" evidence="10">
    <location>
        <begin position="18"/>
        <end position="38"/>
    </location>
</feature>
<dbReference type="NCBIfam" id="TIGR00797">
    <property type="entry name" value="matE"/>
    <property type="match status" value="1"/>
</dbReference>
<protein>
    <recommendedName>
        <fullName evidence="3">Multidrug export protein MepA</fullName>
    </recommendedName>
</protein>
<dbReference type="InterPro" id="IPR051327">
    <property type="entry name" value="MATE_MepA_subfamily"/>
</dbReference>
<evidence type="ECO:0000256" key="5">
    <source>
        <dbReference type="ARBA" id="ARBA00022475"/>
    </source>
</evidence>
<comment type="subcellular location">
    <subcellularLocation>
        <location evidence="1">Cell membrane</location>
        <topology evidence="1">Multi-pass membrane protein</topology>
    </subcellularLocation>
</comment>
<dbReference type="CDD" id="cd13143">
    <property type="entry name" value="MATE_MepA_like"/>
    <property type="match status" value="1"/>
</dbReference>
<dbReference type="Proteomes" id="UP000031950">
    <property type="component" value="Unassembled WGS sequence"/>
</dbReference>
<dbReference type="InterPro" id="IPR048279">
    <property type="entry name" value="MdtK-like"/>
</dbReference>
<keyword evidence="9" id="KW-0046">Antibiotic resistance</keyword>
<evidence type="ECO:0000256" key="8">
    <source>
        <dbReference type="ARBA" id="ARBA00023136"/>
    </source>
</evidence>
<comment type="caution">
    <text evidence="11">The sequence shown here is derived from an EMBL/GenBank/DDBJ whole genome shotgun (WGS) entry which is preliminary data.</text>
</comment>
<feature type="transmembrane region" description="Helical" evidence="10">
    <location>
        <begin position="420"/>
        <end position="440"/>
    </location>
</feature>
<feature type="transmembrane region" description="Helical" evidence="10">
    <location>
        <begin position="50"/>
        <end position="75"/>
    </location>
</feature>
<name>A0A0C2QXM5_9BACL</name>
<keyword evidence="4" id="KW-0813">Transport</keyword>
<evidence type="ECO:0000313" key="11">
    <source>
        <dbReference type="EMBL" id="KIL42810.1"/>
    </source>
</evidence>
<dbReference type="EMBL" id="JXRQ01000030">
    <property type="protein sequence ID" value="KIL42810.1"/>
    <property type="molecule type" value="Genomic_DNA"/>
</dbReference>
<dbReference type="Pfam" id="PF01554">
    <property type="entry name" value="MatE"/>
    <property type="match status" value="2"/>
</dbReference>
<evidence type="ECO:0000256" key="9">
    <source>
        <dbReference type="ARBA" id="ARBA00023251"/>
    </source>
</evidence>